<dbReference type="InterPro" id="IPR036724">
    <property type="entry name" value="Cobalamin-bd_sf"/>
</dbReference>
<feature type="binding site" evidence="23">
    <location>
        <position position="823"/>
    </location>
    <ligand>
        <name>methylcob(III)alamin</name>
        <dbReference type="ChEBI" id="CHEBI:28115"/>
    </ligand>
</feature>
<dbReference type="PROSITE" id="PS50972">
    <property type="entry name" value="PTERIN_BINDING"/>
    <property type="match status" value="1"/>
</dbReference>
<keyword evidence="12 21" id="KW-0949">S-adenosyl-L-methionine</keyword>
<dbReference type="InterPro" id="IPR011005">
    <property type="entry name" value="Dihydropteroate_synth-like_sf"/>
</dbReference>
<name>A0A840TLR0_9BACT</name>
<evidence type="ECO:0000256" key="23">
    <source>
        <dbReference type="PIRSR" id="PIRSR000381-2"/>
    </source>
</evidence>
<evidence type="ECO:0000256" key="3">
    <source>
        <dbReference type="ARBA" id="ARBA00001956"/>
    </source>
</evidence>
<evidence type="ECO:0000256" key="12">
    <source>
        <dbReference type="ARBA" id="ARBA00022691"/>
    </source>
</evidence>
<dbReference type="NCBIfam" id="TIGR02082">
    <property type="entry name" value="metH"/>
    <property type="match status" value="1"/>
</dbReference>
<evidence type="ECO:0000256" key="11">
    <source>
        <dbReference type="ARBA" id="ARBA00022679"/>
    </source>
</evidence>
<evidence type="ECO:0000259" key="25">
    <source>
        <dbReference type="PROSITE" id="PS50970"/>
    </source>
</evidence>
<dbReference type="Gene3D" id="3.40.50.280">
    <property type="entry name" value="Cobalamin-binding domain"/>
    <property type="match status" value="1"/>
</dbReference>
<dbReference type="InterPro" id="IPR011822">
    <property type="entry name" value="MetH"/>
</dbReference>
<comment type="pathway">
    <text evidence="4 21">Amino-acid biosynthesis; L-methionine biosynthesis via de novo pathway; L-methionine from L-homocysteine (MetH route): step 1/1.</text>
</comment>
<protein>
    <recommendedName>
        <fullName evidence="7 20">Methionine synthase</fullName>
        <ecNumber evidence="6 20">2.1.1.13</ecNumber>
    </recommendedName>
    <alternativeName>
        <fullName evidence="19 21">5-methyltetrahydrofolate--homocysteine methyltransferase</fullName>
    </alternativeName>
</protein>
<keyword evidence="31" id="KW-1185">Reference proteome</keyword>
<comment type="catalytic activity">
    <reaction evidence="1 21">
        <text>(6S)-5-methyl-5,6,7,8-tetrahydrofolate + L-homocysteine = (6S)-5,6,7,8-tetrahydrofolate + L-methionine</text>
        <dbReference type="Rhea" id="RHEA:11172"/>
        <dbReference type="ChEBI" id="CHEBI:18608"/>
        <dbReference type="ChEBI" id="CHEBI:57453"/>
        <dbReference type="ChEBI" id="CHEBI:57844"/>
        <dbReference type="ChEBI" id="CHEBI:58199"/>
        <dbReference type="EC" id="2.1.1.13"/>
    </reaction>
</comment>
<feature type="binding site" description="axial binding residue" evidence="22">
    <location>
        <position position="774"/>
    </location>
    <ligand>
        <name>methylcob(III)alamin</name>
        <dbReference type="ChEBI" id="CHEBI:28115"/>
    </ligand>
    <ligandPart>
        <name>Co</name>
        <dbReference type="ChEBI" id="CHEBI:27638"/>
    </ligandPart>
</feature>
<dbReference type="InterPro" id="IPR003759">
    <property type="entry name" value="Cbl-bd_cap"/>
</dbReference>
<dbReference type="SUPFAM" id="SSF51717">
    <property type="entry name" value="Dihydropteroate synthetase-like"/>
    <property type="match status" value="1"/>
</dbReference>
<comment type="cofactor">
    <cofactor evidence="3 21 22">
        <name>methylcob(III)alamin</name>
        <dbReference type="ChEBI" id="CHEBI:28115"/>
    </cofactor>
</comment>
<feature type="binding site" evidence="23">
    <location>
        <begin position="1245"/>
        <end position="1246"/>
    </location>
    <ligand>
        <name>S-adenosyl-L-methionine</name>
        <dbReference type="ChEBI" id="CHEBI:59789"/>
    </ligand>
</feature>
<dbReference type="Pfam" id="PF02574">
    <property type="entry name" value="S-methyl_trans"/>
    <property type="match status" value="1"/>
</dbReference>
<evidence type="ECO:0000256" key="9">
    <source>
        <dbReference type="ARBA" id="ARBA00022605"/>
    </source>
</evidence>
<evidence type="ECO:0000256" key="10">
    <source>
        <dbReference type="ARBA" id="ARBA00022628"/>
    </source>
</evidence>
<dbReference type="NCBIfam" id="NF007024">
    <property type="entry name" value="PRK09490.1"/>
    <property type="match status" value="1"/>
</dbReference>
<evidence type="ECO:0000256" key="21">
    <source>
        <dbReference type="PIRNR" id="PIRNR000381"/>
    </source>
</evidence>
<keyword evidence="13 21" id="KW-0479">Metal-binding</keyword>
<dbReference type="InterPro" id="IPR004223">
    <property type="entry name" value="VitB12-dep_Met_synth_activ_dom"/>
</dbReference>
<dbReference type="Proteomes" id="UP000557307">
    <property type="component" value="Unassembled WGS sequence"/>
</dbReference>
<dbReference type="InterPro" id="IPR006158">
    <property type="entry name" value="Cobalamin-bd"/>
</dbReference>
<evidence type="ECO:0000259" key="26">
    <source>
        <dbReference type="PROSITE" id="PS50972"/>
    </source>
</evidence>
<feature type="binding site" evidence="23">
    <location>
        <position position="819"/>
    </location>
    <ligand>
        <name>methylcob(III)alamin</name>
        <dbReference type="ChEBI" id="CHEBI:28115"/>
    </ligand>
</feature>
<dbReference type="PROSITE" id="PS50974">
    <property type="entry name" value="ADOMET_ACTIVATION"/>
    <property type="match status" value="1"/>
</dbReference>
<dbReference type="Gene3D" id="3.20.20.20">
    <property type="entry name" value="Dihydropteroate synthase-like"/>
    <property type="match status" value="1"/>
</dbReference>
<dbReference type="GO" id="GO:0050667">
    <property type="term" value="P:homocysteine metabolic process"/>
    <property type="evidence" value="ECO:0007669"/>
    <property type="project" value="TreeGrafter"/>
</dbReference>
<dbReference type="GO" id="GO:0005829">
    <property type="term" value="C:cytosol"/>
    <property type="evidence" value="ECO:0007669"/>
    <property type="project" value="TreeGrafter"/>
</dbReference>
<dbReference type="AlphaFoldDB" id="A0A840TLR0"/>
<dbReference type="InterPro" id="IPR036594">
    <property type="entry name" value="Meth_synthase_dom"/>
</dbReference>
<dbReference type="InterPro" id="IPR033706">
    <property type="entry name" value="Met_synthase_B12-bd"/>
</dbReference>
<dbReference type="FunFam" id="3.20.20.20:FF:000002">
    <property type="entry name" value="Methionine synthase"/>
    <property type="match status" value="1"/>
</dbReference>
<evidence type="ECO:0000256" key="17">
    <source>
        <dbReference type="ARBA" id="ARBA00023285"/>
    </source>
</evidence>
<evidence type="ECO:0000256" key="8">
    <source>
        <dbReference type="ARBA" id="ARBA00022603"/>
    </source>
</evidence>
<feature type="domain" description="Hcy-binding" evidence="25">
    <location>
        <begin position="6"/>
        <end position="341"/>
    </location>
</feature>
<dbReference type="Pfam" id="PF02965">
    <property type="entry name" value="Met_synt_B12"/>
    <property type="match status" value="1"/>
</dbReference>
<dbReference type="EMBL" id="JACHGF010000001">
    <property type="protein sequence ID" value="MBB5282717.1"/>
    <property type="molecule type" value="Genomic_DNA"/>
</dbReference>
<dbReference type="SMART" id="SM01018">
    <property type="entry name" value="B12-binding_2"/>
    <property type="match status" value="1"/>
</dbReference>
<dbReference type="InterPro" id="IPR037010">
    <property type="entry name" value="VitB12-dep_Met_synth_activ_sf"/>
</dbReference>
<evidence type="ECO:0000256" key="6">
    <source>
        <dbReference type="ARBA" id="ARBA00012032"/>
    </source>
</evidence>
<evidence type="ECO:0000313" key="30">
    <source>
        <dbReference type="EMBL" id="MBB5282717.1"/>
    </source>
</evidence>
<accession>A0A840TLR0</accession>
<dbReference type="InterPro" id="IPR050554">
    <property type="entry name" value="Met_Synthase/Corrinoid"/>
</dbReference>
<dbReference type="SUPFAM" id="SSF56507">
    <property type="entry name" value="Methionine synthase activation domain-like"/>
    <property type="match status" value="1"/>
</dbReference>
<dbReference type="Pfam" id="PF00809">
    <property type="entry name" value="Pterin_bind"/>
    <property type="match status" value="1"/>
</dbReference>
<dbReference type="Gene3D" id="3.10.196.10">
    <property type="entry name" value="Vitamin B12-dependent methionine synthase, activation domain"/>
    <property type="match status" value="1"/>
</dbReference>
<evidence type="ECO:0000256" key="5">
    <source>
        <dbReference type="ARBA" id="ARBA00010398"/>
    </source>
</evidence>
<organism evidence="30 31">
    <name type="scientific">Rhabdobacter roseus</name>
    <dbReference type="NCBI Taxonomy" id="1655419"/>
    <lineage>
        <taxon>Bacteria</taxon>
        <taxon>Pseudomonadati</taxon>
        <taxon>Bacteroidota</taxon>
        <taxon>Cytophagia</taxon>
        <taxon>Cytophagales</taxon>
        <taxon>Cytophagaceae</taxon>
        <taxon>Rhabdobacter</taxon>
    </lineage>
</organism>
<dbReference type="SUPFAM" id="SSF52242">
    <property type="entry name" value="Cobalamin (vitamin B12)-binding domain"/>
    <property type="match status" value="1"/>
</dbReference>
<dbReference type="SUPFAM" id="SSF47644">
    <property type="entry name" value="Methionine synthase domain"/>
    <property type="match status" value="1"/>
</dbReference>
<comment type="similarity">
    <text evidence="5">Belongs to the vitamin-B12 dependent methionine synthase family.</text>
</comment>
<dbReference type="Pfam" id="PF02607">
    <property type="entry name" value="B12-binding_2"/>
    <property type="match status" value="1"/>
</dbReference>
<reference evidence="30 31" key="1">
    <citation type="submission" date="2020-08" db="EMBL/GenBank/DDBJ databases">
        <title>Genomic Encyclopedia of Type Strains, Phase IV (KMG-IV): sequencing the most valuable type-strain genomes for metagenomic binning, comparative biology and taxonomic classification.</title>
        <authorList>
            <person name="Goeker M."/>
        </authorList>
    </citation>
    <scope>NUCLEOTIDE SEQUENCE [LARGE SCALE GENOMIC DNA]</scope>
    <source>
        <strain evidence="30 31">DSM 105074</strain>
    </source>
</reference>
<dbReference type="CDD" id="cd02069">
    <property type="entry name" value="methionine_synthase_B12_BD"/>
    <property type="match status" value="1"/>
</dbReference>
<evidence type="ECO:0000256" key="18">
    <source>
        <dbReference type="ARBA" id="ARBA00025552"/>
    </source>
</evidence>
<evidence type="ECO:0000259" key="28">
    <source>
        <dbReference type="PROSITE" id="PS51332"/>
    </source>
</evidence>
<feature type="binding site" evidence="23">
    <location>
        <position position="875"/>
    </location>
    <ligand>
        <name>methylcob(III)alamin</name>
        <dbReference type="ChEBI" id="CHEBI:28115"/>
    </ligand>
</feature>
<keyword evidence="10 21" id="KW-0846">Cobalamin</keyword>
<evidence type="ECO:0000256" key="19">
    <source>
        <dbReference type="ARBA" id="ARBA00031040"/>
    </source>
</evidence>
<keyword evidence="17 21" id="KW-0170">Cobalt</keyword>
<evidence type="ECO:0000256" key="14">
    <source>
        <dbReference type="ARBA" id="ARBA00022737"/>
    </source>
</evidence>
<evidence type="ECO:0000256" key="13">
    <source>
        <dbReference type="ARBA" id="ARBA00022723"/>
    </source>
</evidence>
<dbReference type="EC" id="2.1.1.13" evidence="6 20"/>
<dbReference type="FunFam" id="1.10.1240.10:FF:000001">
    <property type="entry name" value="Methionine synthase"/>
    <property type="match status" value="1"/>
</dbReference>
<evidence type="ECO:0000256" key="20">
    <source>
        <dbReference type="NCBIfam" id="TIGR02082"/>
    </source>
</evidence>
<comment type="domain">
    <text evidence="21">Modular enzyme with four functionally distinct domains. The isolated Hcy-binding domain catalyzes methyl transfer from free methylcobalamin to homocysteine. The Hcy-binding domain in association with the pterin-binding domain catalyzes the methylation of cob(I)alamin by methyltetrahydrofolate and the methylation of homocysteine. The B12-binding domain binds the cofactor. The AdoMet activation domain binds S-adenosyl-L-methionine. Under aerobic conditions cob(I)alamin can be converted to inactive cob(II)alamin. Reductive methylation by S-adenosyl-L-methionine and flavodoxin regenerates methylcobalamin.</text>
</comment>
<dbReference type="GO" id="GO:0008270">
    <property type="term" value="F:zinc ion binding"/>
    <property type="evidence" value="ECO:0007669"/>
    <property type="project" value="UniProtKB-UniRule"/>
</dbReference>
<comment type="function">
    <text evidence="18 21">Catalyzes the transfer of a methyl group from methyl-cobalamin to homocysteine, yielding enzyme-bound cob(I)alamin and methionine. Subsequently, remethylates the cofactor using methyltetrahydrofolate.</text>
</comment>
<keyword evidence="11 21" id="KW-0808">Transferase</keyword>
<evidence type="ECO:0000259" key="27">
    <source>
        <dbReference type="PROSITE" id="PS50974"/>
    </source>
</evidence>
<dbReference type="RefSeq" id="WP_184171327.1">
    <property type="nucleotide sequence ID" value="NZ_JACHGF010000001.1"/>
</dbReference>
<dbReference type="SUPFAM" id="SSF82282">
    <property type="entry name" value="Homocysteine S-methyltransferase"/>
    <property type="match status" value="1"/>
</dbReference>
<keyword evidence="15 21" id="KW-0862">Zinc</keyword>
<feature type="domain" description="AdoMet activation" evidence="27">
    <location>
        <begin position="913"/>
        <end position="1280"/>
    </location>
</feature>
<dbReference type="InterPro" id="IPR036589">
    <property type="entry name" value="HCY_dom_sf"/>
</dbReference>
<feature type="binding site" evidence="22 24">
    <location>
        <position position="326"/>
    </location>
    <ligand>
        <name>Zn(2+)</name>
        <dbReference type="ChEBI" id="CHEBI:29105"/>
    </ligand>
</feature>
<dbReference type="CDD" id="cd00740">
    <property type="entry name" value="MeTr"/>
    <property type="match status" value="1"/>
</dbReference>
<dbReference type="PANTHER" id="PTHR45833">
    <property type="entry name" value="METHIONINE SYNTHASE"/>
    <property type="match status" value="1"/>
</dbReference>
<keyword evidence="16 21" id="KW-0486">Methionine biosynthesis</keyword>
<feature type="binding site" evidence="22 24">
    <location>
        <position position="327"/>
    </location>
    <ligand>
        <name>Zn(2+)</name>
        <dbReference type="ChEBI" id="CHEBI:29105"/>
    </ligand>
</feature>
<feature type="binding site" evidence="23">
    <location>
        <begin position="771"/>
        <end position="775"/>
    </location>
    <ligand>
        <name>methylcob(III)alamin</name>
        <dbReference type="ChEBI" id="CHEBI:28115"/>
    </ligand>
</feature>
<feature type="domain" description="B12-binding" evidence="28">
    <location>
        <begin position="761"/>
        <end position="896"/>
    </location>
</feature>
<evidence type="ECO:0000256" key="1">
    <source>
        <dbReference type="ARBA" id="ARBA00001700"/>
    </source>
</evidence>
<dbReference type="PANTHER" id="PTHR45833:SF1">
    <property type="entry name" value="METHIONINE SYNTHASE"/>
    <property type="match status" value="1"/>
</dbReference>
<dbReference type="GO" id="GO:0008705">
    <property type="term" value="F:methionine synthase activity"/>
    <property type="evidence" value="ECO:0007669"/>
    <property type="project" value="UniProtKB-UniRule"/>
</dbReference>
<feature type="binding site" evidence="23">
    <location>
        <position position="963"/>
    </location>
    <ligand>
        <name>S-adenosyl-L-methionine</name>
        <dbReference type="ChEBI" id="CHEBI:59789"/>
    </ligand>
</feature>
<evidence type="ECO:0000256" key="24">
    <source>
        <dbReference type="PROSITE-ProRule" id="PRU00333"/>
    </source>
</evidence>
<comment type="caution">
    <text evidence="30">The sequence shown here is derived from an EMBL/GenBank/DDBJ whole genome shotgun (WGS) entry which is preliminary data.</text>
</comment>
<dbReference type="Gene3D" id="3.20.20.330">
    <property type="entry name" value="Homocysteine-binding-like domain"/>
    <property type="match status" value="1"/>
</dbReference>
<evidence type="ECO:0000256" key="2">
    <source>
        <dbReference type="ARBA" id="ARBA00001947"/>
    </source>
</evidence>
<dbReference type="PROSITE" id="PS51332">
    <property type="entry name" value="B12_BINDING"/>
    <property type="match status" value="1"/>
</dbReference>
<keyword evidence="9 21" id="KW-0028">Amino-acid biosynthesis</keyword>
<dbReference type="GO" id="GO:0032259">
    <property type="term" value="P:methylation"/>
    <property type="evidence" value="ECO:0007669"/>
    <property type="project" value="UniProtKB-KW"/>
</dbReference>
<dbReference type="GO" id="GO:0046653">
    <property type="term" value="P:tetrahydrofolate metabolic process"/>
    <property type="evidence" value="ECO:0007669"/>
    <property type="project" value="TreeGrafter"/>
</dbReference>
<proteinExistence type="inferred from homology"/>
<evidence type="ECO:0000256" key="4">
    <source>
        <dbReference type="ARBA" id="ARBA00005178"/>
    </source>
</evidence>
<feature type="binding site" evidence="23">
    <location>
        <position position="1191"/>
    </location>
    <ligand>
        <name>S-adenosyl-L-methionine</name>
        <dbReference type="ChEBI" id="CHEBI:59789"/>
    </ligand>
</feature>
<dbReference type="PROSITE" id="PS50970">
    <property type="entry name" value="HCY"/>
    <property type="match status" value="1"/>
</dbReference>
<feature type="binding site" evidence="22 24">
    <location>
        <position position="263"/>
    </location>
    <ligand>
        <name>Zn(2+)</name>
        <dbReference type="ChEBI" id="CHEBI:29105"/>
    </ligand>
</feature>
<dbReference type="PROSITE" id="PS51337">
    <property type="entry name" value="B12_BINDING_NTER"/>
    <property type="match status" value="1"/>
</dbReference>
<comment type="cofactor">
    <cofactor evidence="2 21 24">
        <name>Zn(2+)</name>
        <dbReference type="ChEBI" id="CHEBI:29105"/>
    </cofactor>
</comment>
<dbReference type="PIRSF" id="PIRSF000381">
    <property type="entry name" value="MetH"/>
    <property type="match status" value="1"/>
</dbReference>
<dbReference type="UniPathway" id="UPA00051">
    <property type="reaction ID" value="UER00081"/>
</dbReference>
<gene>
    <name evidence="30" type="ORF">HNQ92_000838</name>
</gene>
<dbReference type="InterPro" id="IPR003726">
    <property type="entry name" value="HCY_dom"/>
</dbReference>
<dbReference type="InterPro" id="IPR000489">
    <property type="entry name" value="Pterin-binding_dom"/>
</dbReference>
<evidence type="ECO:0000259" key="29">
    <source>
        <dbReference type="PROSITE" id="PS51337"/>
    </source>
</evidence>
<dbReference type="FunFam" id="3.20.20.330:FF:000001">
    <property type="entry name" value="Methionine synthase"/>
    <property type="match status" value="1"/>
</dbReference>
<keyword evidence="8 21" id="KW-0489">Methyltransferase</keyword>
<dbReference type="FunFam" id="3.40.50.280:FF:000001">
    <property type="entry name" value="Methionine synthase"/>
    <property type="match status" value="1"/>
</dbReference>
<evidence type="ECO:0000313" key="31">
    <source>
        <dbReference type="Proteomes" id="UP000557307"/>
    </source>
</evidence>
<keyword evidence="14" id="KW-0677">Repeat</keyword>
<dbReference type="GO" id="GO:0031419">
    <property type="term" value="F:cobalamin binding"/>
    <property type="evidence" value="ECO:0007669"/>
    <property type="project" value="UniProtKB-UniRule"/>
</dbReference>
<feature type="domain" description="B12-binding N-terminal" evidence="29">
    <location>
        <begin position="664"/>
        <end position="758"/>
    </location>
</feature>
<evidence type="ECO:0000256" key="7">
    <source>
        <dbReference type="ARBA" id="ARBA00013998"/>
    </source>
</evidence>
<evidence type="ECO:0000256" key="15">
    <source>
        <dbReference type="ARBA" id="ARBA00022833"/>
    </source>
</evidence>
<evidence type="ECO:0000256" key="16">
    <source>
        <dbReference type="ARBA" id="ARBA00023167"/>
    </source>
</evidence>
<feature type="domain" description="Pterin-binding" evidence="26">
    <location>
        <begin position="372"/>
        <end position="633"/>
    </location>
</feature>
<sequence length="1280" mass="142069">MVTTPPTDIREILKHRILVLDGAMGTMIQRYKLEDEDYRGERFKDWPQDIKGNNDLLSITRPDIIKEIHAAYFEAGADIAETNTFSGTWIAMADYGMEKLVYELNYESAKLAREVADAFTAREPHKPRFVSGSMGPTNRLASISPDLNNPGYRAITFDQLVEAFYEQVHGLVDGGVDLLLIETITDTLNAKAALFAIDKFFEDARNGNVTPLPSWKWVDGRPLPIMVSGTITDASGRTLSGQTTEAFLTSVSHLPLLSVGLNCALGADLMRPYVQTLANESPFFTSAHPNAGLPNEMGEYDETPEQMGAVIDGFLKDNLVNIIGGCCGTTPGHIRVIAELAAKYPPRPLPQFEKNMKLSGLEPVKITPLTNFVNIGERCNVTGSKKFARLIRENKYDEALSVAREQVENGAQVLDVNLDEGMIDGAEAMKTFLNLIAAEPDISRVPIMIDSSKWEVIEAGLKCVQGKAIVNSISLKEGEEKFKEYARTVQRYGAATVVMAFDENGQADNYERRVEICGRAYKILVEEVGFPPEDIIFDPNILTVATGIEEHNNYAVDFLNATRWIKENLPYAKVSGGVSNVSFSFRGNEPIREAIHTAFLYHAIKAGLDMGIVNAGQIGIYDEIPKAELELVEDVLLNRRPDATERLVTFAETIKDKGKVQSGPDLSWRQLPVQQRITHSLVKGLSDYIDEDVEECRHLFDRPLEVIEGPLMDGMNVVGDLFGEGKMFLPQVVKSARVMKKAVAYLQPYIEADKRGDAKPVGKILLATVKGDVHDIGKNIVGVVLGCNSYEIIDLGVMVPTDKILAAAREHNVDIIGLSGLITPSLDEMVGVAKEMERQGFKVPLLIGGATTSRIHTAVKIDPHYSGPVIHVLDASRSVPVAGRLTQSDKSQTEVLGEIKAEYARLRDEHAKRKSDKGHTPLPAARTNKANIDWTNYLPPRPQFLGTRVLENYDLAEIAKYIDWTPFFQTWQLHGKYPAIFEDAVVGQEAQKLYEDAAVLLGEIIRDKSLQAKAILGFWPANSMEDDILLHDFVEESREVPCERHGSHMHIEYKISRRSEAQASGTSVLNGGELVTDTLTVLRHLRQQSQKAAGLPNYCLSDFIAPLESGHTDYLGGFAVTAGIGIEALLDKYERDHDDYNSIMVKSLADRLAEAFAELLHERVRKEFWGYAADETLDNEALIKEKYRGIRPAPGYPACPDHTEKRALFDLLGAESQGITLTESYAMYPASSVSGWYFAHPDSRYFPVGKIQKDQVEDYARRKGMSLEDTERWLAPLLGY</sequence>
<dbReference type="Pfam" id="PF02310">
    <property type="entry name" value="B12-binding"/>
    <property type="match status" value="1"/>
</dbReference>
<feature type="binding site" evidence="23">
    <location>
        <position position="708"/>
    </location>
    <ligand>
        <name>methylcob(III)alamin</name>
        <dbReference type="ChEBI" id="CHEBI:28115"/>
    </ligand>
</feature>
<evidence type="ECO:0000256" key="22">
    <source>
        <dbReference type="PIRSR" id="PIRSR000381-1"/>
    </source>
</evidence>
<dbReference type="Gene3D" id="1.10.1240.10">
    <property type="entry name" value="Methionine synthase domain"/>
    <property type="match status" value="1"/>
</dbReference>